<feature type="region of interest" description="Disordered" evidence="1">
    <location>
        <begin position="130"/>
        <end position="165"/>
    </location>
</feature>
<dbReference type="EMBL" id="CP023976">
    <property type="protein sequence ID" value="ATM24531.1"/>
    <property type="molecule type" value="Genomic_DNA"/>
</dbReference>
<protein>
    <submittedName>
        <fullName evidence="2">Uncharacterized protein</fullName>
    </submittedName>
</protein>
<geneLocation type="plasmid" evidence="3">
    <name>pmdjk44.1</name>
</geneLocation>
<feature type="compositionally biased region" description="Basic and acidic residues" evidence="1">
    <location>
        <begin position="130"/>
        <end position="141"/>
    </location>
</feature>
<dbReference type="OrthoDB" id="4262633at2"/>
<evidence type="ECO:0000313" key="2">
    <source>
        <dbReference type="EMBL" id="ATM24531.1"/>
    </source>
</evidence>
<keyword evidence="2" id="KW-0614">Plasmid</keyword>
<evidence type="ECO:0000313" key="3">
    <source>
        <dbReference type="Proteomes" id="UP000195880"/>
    </source>
</evidence>
<dbReference type="KEGG" id="salf:SMD44_p10032"/>
<sequence>MSRHPVTRTPSPDPAAQVGRLRATPEGVTVRATRSHTVARDLEGLDIERMPLYQAKDLKELPAQEQRVCYTLHDTSHRSGVVVAVLTAYGPDPAGLLNRLKTHLEKPSVGYSVETFDGLAEHEAMVRRANADELRSRRAQEKAAAAATAAPPRVEGPDTGLEGLF</sequence>
<dbReference type="RefSeq" id="WP_100112378.1">
    <property type="nucleotide sequence ID" value="NZ_CP023976.1"/>
</dbReference>
<evidence type="ECO:0000256" key="1">
    <source>
        <dbReference type="SAM" id="MobiDB-lite"/>
    </source>
</evidence>
<keyword evidence="3" id="KW-1185">Reference proteome</keyword>
<reference evidence="2 3" key="1">
    <citation type="submission" date="2017-10" db="EMBL/GenBank/DDBJ databases">
        <title>Streptomyces alboflavus Genome sequencing and assembly.</title>
        <authorList>
            <person name="Wang Y."/>
            <person name="Du B."/>
            <person name="Ding Y."/>
            <person name="Liu H."/>
            <person name="Hou Q."/>
            <person name="Liu K."/>
            <person name="Wang C."/>
            <person name="Yao L."/>
        </authorList>
    </citation>
    <scope>NUCLEOTIDE SEQUENCE [LARGE SCALE GENOMIC DNA]</scope>
    <source>
        <strain evidence="2 3">MDJK44</strain>
        <plasmid evidence="3">Plasmid pmdjk44.1</plasmid>
    </source>
</reference>
<organism evidence="2 3">
    <name type="scientific">Streptomyces alboflavus</name>
    <dbReference type="NCBI Taxonomy" id="67267"/>
    <lineage>
        <taxon>Bacteria</taxon>
        <taxon>Bacillati</taxon>
        <taxon>Actinomycetota</taxon>
        <taxon>Actinomycetes</taxon>
        <taxon>Kitasatosporales</taxon>
        <taxon>Streptomycetaceae</taxon>
        <taxon>Streptomyces</taxon>
    </lineage>
</organism>
<proteinExistence type="predicted"/>
<name>A0A291W4G3_9ACTN</name>
<gene>
    <name evidence="2" type="ORF">SMD44_p10032</name>
</gene>
<accession>A0A291W4G3</accession>
<dbReference type="AlphaFoldDB" id="A0A291W4G3"/>
<dbReference type="Proteomes" id="UP000195880">
    <property type="component" value="Plasmid pMDJK44.1"/>
</dbReference>